<dbReference type="PROSITE" id="PS01358">
    <property type="entry name" value="ZF_RANBP2_1"/>
    <property type="match status" value="1"/>
</dbReference>
<dbReference type="GO" id="GO:0006281">
    <property type="term" value="P:DNA repair"/>
    <property type="evidence" value="ECO:0007669"/>
    <property type="project" value="TreeGrafter"/>
</dbReference>
<name>A0A166RZH4_9AGAM</name>
<gene>
    <name evidence="8" type="ORF">FIBSPDRAFT_779128</name>
</gene>
<dbReference type="InterPro" id="IPR053000">
    <property type="entry name" value="WSS1-like_metalloprotease"/>
</dbReference>
<dbReference type="SUPFAM" id="SSF90209">
    <property type="entry name" value="Ran binding protein zinc finger-like"/>
    <property type="match status" value="1"/>
</dbReference>
<dbReference type="InterPro" id="IPR001876">
    <property type="entry name" value="Znf_RanBP2"/>
</dbReference>
<evidence type="ECO:0000313" key="9">
    <source>
        <dbReference type="Proteomes" id="UP000076532"/>
    </source>
</evidence>
<dbReference type="InterPro" id="IPR013536">
    <property type="entry name" value="WLM_dom"/>
</dbReference>
<feature type="domain" description="WLM" evidence="7">
    <location>
        <begin position="1"/>
        <end position="199"/>
    </location>
</feature>
<keyword evidence="9" id="KW-1185">Reference proteome</keyword>
<evidence type="ECO:0000259" key="6">
    <source>
        <dbReference type="PROSITE" id="PS50199"/>
    </source>
</evidence>
<dbReference type="PANTHER" id="PTHR46622">
    <property type="entry name" value="DNA-DEPENDENT METALLOPROTEASE WSS1"/>
    <property type="match status" value="1"/>
</dbReference>
<dbReference type="GO" id="GO:0008270">
    <property type="term" value="F:zinc ion binding"/>
    <property type="evidence" value="ECO:0007669"/>
    <property type="project" value="UniProtKB-KW"/>
</dbReference>
<dbReference type="PANTHER" id="PTHR46622:SF1">
    <property type="entry name" value="DNA-DEPENDENT METALLOPROTEASE WSS1"/>
    <property type="match status" value="1"/>
</dbReference>
<proteinExistence type="predicted"/>
<feature type="region of interest" description="Disordered" evidence="5">
    <location>
        <begin position="279"/>
        <end position="346"/>
    </location>
</feature>
<dbReference type="GO" id="GO:0008237">
    <property type="term" value="F:metallopeptidase activity"/>
    <property type="evidence" value="ECO:0007669"/>
    <property type="project" value="TreeGrafter"/>
</dbReference>
<keyword evidence="2 4" id="KW-0863">Zinc-finger</keyword>
<dbReference type="OrthoDB" id="261960at2759"/>
<evidence type="ECO:0000259" key="7">
    <source>
        <dbReference type="PROSITE" id="PS51397"/>
    </source>
</evidence>
<reference evidence="8 9" key="1">
    <citation type="journal article" date="2016" name="Mol. Biol. Evol.">
        <title>Comparative Genomics of Early-Diverging Mushroom-Forming Fungi Provides Insights into the Origins of Lignocellulose Decay Capabilities.</title>
        <authorList>
            <person name="Nagy L.G."/>
            <person name="Riley R."/>
            <person name="Tritt A."/>
            <person name="Adam C."/>
            <person name="Daum C."/>
            <person name="Floudas D."/>
            <person name="Sun H."/>
            <person name="Yadav J.S."/>
            <person name="Pangilinan J."/>
            <person name="Larsson K.H."/>
            <person name="Matsuura K."/>
            <person name="Barry K."/>
            <person name="Labutti K."/>
            <person name="Kuo R."/>
            <person name="Ohm R.A."/>
            <person name="Bhattacharya S.S."/>
            <person name="Shirouzu T."/>
            <person name="Yoshinaga Y."/>
            <person name="Martin F.M."/>
            <person name="Grigoriev I.V."/>
            <person name="Hibbett D.S."/>
        </authorList>
    </citation>
    <scope>NUCLEOTIDE SEQUENCE [LARGE SCALE GENOMIC DNA]</scope>
    <source>
        <strain evidence="8 9">CBS 109695</strain>
    </source>
</reference>
<feature type="compositionally biased region" description="Low complexity" evidence="5">
    <location>
        <begin position="292"/>
        <end position="303"/>
    </location>
</feature>
<dbReference type="InterPro" id="IPR036443">
    <property type="entry name" value="Znf_RanBP2_sf"/>
</dbReference>
<evidence type="ECO:0000256" key="4">
    <source>
        <dbReference type="PROSITE-ProRule" id="PRU00322"/>
    </source>
</evidence>
<sequence>MSNASTDNFVLSYTHLKDRPKSDQALPMLRKIASLVKPIMRKHRWTLPVLAEFFPASPNLIGLNVNGGQKICLRLRPASAPDTFYEETEVVGTMLHELTHNVHGPHDEKFYKFLAGLEDEYYALQRSGYSGEGFFSKGQRVGTTHDLPPHLARAKALAAAEKRRRMGLMSGGGRVGGSAAQKGMNPRQLAAEAADRRARDGTACDSGELATREADKASKESIEDKAIDLTSDGEASDSDISKTPKRTIIGNTVIDLTSDGEASHSDSDVIILDQPNAVAGPSRITIPRPKTAPRARALAPSRSSKGKQSRVSKEPKRPSSATLHRANSVPYPKPTPKTAASSPRPPSLPNAEWACTTCTLLNGPLALQCAACLATRPPDPAAGWVCLACGEAGMEHAFWTCRRCGGVKTESVLG</sequence>
<dbReference type="Pfam" id="PF08325">
    <property type="entry name" value="WLM"/>
    <property type="match status" value="1"/>
</dbReference>
<evidence type="ECO:0000256" key="3">
    <source>
        <dbReference type="ARBA" id="ARBA00022833"/>
    </source>
</evidence>
<accession>A0A166RZH4</accession>
<keyword evidence="3" id="KW-0862">Zinc</keyword>
<evidence type="ECO:0000313" key="8">
    <source>
        <dbReference type="EMBL" id="KZP28830.1"/>
    </source>
</evidence>
<evidence type="ECO:0000256" key="5">
    <source>
        <dbReference type="SAM" id="MobiDB-lite"/>
    </source>
</evidence>
<feature type="domain" description="RanBP2-type" evidence="6">
    <location>
        <begin position="349"/>
        <end position="378"/>
    </location>
</feature>
<dbReference type="AlphaFoldDB" id="A0A166RZH4"/>
<dbReference type="GO" id="GO:0005634">
    <property type="term" value="C:nucleus"/>
    <property type="evidence" value="ECO:0007669"/>
    <property type="project" value="TreeGrafter"/>
</dbReference>
<evidence type="ECO:0000256" key="1">
    <source>
        <dbReference type="ARBA" id="ARBA00022723"/>
    </source>
</evidence>
<dbReference type="Gene3D" id="2.30.30.380">
    <property type="entry name" value="Zn-finger domain of Sec23/24"/>
    <property type="match status" value="1"/>
</dbReference>
<evidence type="ECO:0000256" key="2">
    <source>
        <dbReference type="ARBA" id="ARBA00022771"/>
    </source>
</evidence>
<feature type="compositionally biased region" description="Basic and acidic residues" evidence="5">
    <location>
        <begin position="210"/>
        <end position="227"/>
    </location>
</feature>
<organism evidence="8 9">
    <name type="scientific">Athelia psychrophila</name>
    <dbReference type="NCBI Taxonomy" id="1759441"/>
    <lineage>
        <taxon>Eukaryota</taxon>
        <taxon>Fungi</taxon>
        <taxon>Dikarya</taxon>
        <taxon>Basidiomycota</taxon>
        <taxon>Agaricomycotina</taxon>
        <taxon>Agaricomycetes</taxon>
        <taxon>Agaricomycetidae</taxon>
        <taxon>Atheliales</taxon>
        <taxon>Atheliaceae</taxon>
        <taxon>Athelia</taxon>
    </lineage>
</organism>
<dbReference type="STRING" id="436010.A0A166RZH4"/>
<dbReference type="PROSITE" id="PS50199">
    <property type="entry name" value="ZF_RANBP2_2"/>
    <property type="match status" value="1"/>
</dbReference>
<feature type="region of interest" description="Disordered" evidence="5">
    <location>
        <begin position="170"/>
        <end position="243"/>
    </location>
</feature>
<dbReference type="PROSITE" id="PS51397">
    <property type="entry name" value="WLM"/>
    <property type="match status" value="1"/>
</dbReference>
<dbReference type="EMBL" id="KV417501">
    <property type="protein sequence ID" value="KZP28830.1"/>
    <property type="molecule type" value="Genomic_DNA"/>
</dbReference>
<keyword evidence="1" id="KW-0479">Metal-binding</keyword>
<feature type="compositionally biased region" description="Basic and acidic residues" evidence="5">
    <location>
        <begin position="193"/>
        <end position="202"/>
    </location>
</feature>
<dbReference type="Proteomes" id="UP000076532">
    <property type="component" value="Unassembled WGS sequence"/>
</dbReference>
<protein>
    <submittedName>
        <fullName evidence="8">WLM-domain-containing protein</fullName>
    </submittedName>
</protein>